<evidence type="ECO:0008006" key="3">
    <source>
        <dbReference type="Google" id="ProtNLM"/>
    </source>
</evidence>
<dbReference type="Proteomes" id="UP000270988">
    <property type="component" value="Chromosome"/>
</dbReference>
<evidence type="ECO:0000313" key="2">
    <source>
        <dbReference type="Proteomes" id="UP000270988"/>
    </source>
</evidence>
<sequence length="474" mass="56228">MNDEDLRTVETYRLELYMQACENLSAENEAVRLSGAQTLVGLGDIWHSDKNFPEETRREHVQKIIDTLCAYIRSPFHIATKIKNNLEKIEGRVTRQDIQHEIDILATDEKVEYISERNVRKNILLSIYNRVHVPAKSMRHFCEIHSGGRDNSGIWSSYTFNFSGSVFFYPIQFRYAHWGARVDMSDCVYLDAVRMQHSRYMTFVDFSHSIFYCDVDLRGISYVRRMSRRDSIYHGKADLRSSYYGGTANLSGSVYYDKAIFADSEFRLFYFKTVSFRNSIYHSKVNFKYCFYHEDVNFSDSVYYDVVDYRYSTYLRESNFSESTYYKRVNFAQSIYRYSLFINNTYHEYVNFSGSIYGWSVDFRNSWYRNKPKFSSFNSRWIKPSLFSFERLGRTHYTDFSTRTDELLGESPETPSIEPAPQNSVLPVGCRFLTEKEQKYCQDTVYGPYFDCNQLQKVLDWFAPKLKTYRRSKK</sequence>
<dbReference type="EMBL" id="LR134521">
    <property type="protein sequence ID" value="VEJ31118.1"/>
    <property type="molecule type" value="Genomic_DNA"/>
</dbReference>
<dbReference type="AlphaFoldDB" id="A0A3S5BVL3"/>
<organism evidence="1 2">
    <name type="scientific">Rothia dentocariosa</name>
    <dbReference type="NCBI Taxonomy" id="2047"/>
    <lineage>
        <taxon>Bacteria</taxon>
        <taxon>Bacillati</taxon>
        <taxon>Actinomycetota</taxon>
        <taxon>Actinomycetes</taxon>
        <taxon>Micrococcales</taxon>
        <taxon>Micrococcaceae</taxon>
        <taxon>Rothia</taxon>
    </lineage>
</organism>
<reference evidence="1 2" key="1">
    <citation type="submission" date="2018-12" db="EMBL/GenBank/DDBJ databases">
        <authorList>
            <consortium name="Pathogen Informatics"/>
        </authorList>
    </citation>
    <scope>NUCLEOTIDE SEQUENCE [LARGE SCALE GENOMIC DNA]</scope>
    <source>
        <strain evidence="1 2">NCTC10918</strain>
    </source>
</reference>
<name>A0A3S5BVL3_9MICC</name>
<accession>A0A3S5BVL3</accession>
<proteinExistence type="predicted"/>
<evidence type="ECO:0000313" key="1">
    <source>
        <dbReference type="EMBL" id="VEJ31118.1"/>
    </source>
</evidence>
<protein>
    <recommendedName>
        <fullName evidence="3">Pentapeptide repeat-containing protein</fullName>
    </recommendedName>
</protein>
<gene>
    <name evidence="1" type="ORF">NCTC10918_02417</name>
</gene>